<feature type="domain" description="HIT" evidence="4">
    <location>
        <begin position="7"/>
        <end position="115"/>
    </location>
</feature>
<gene>
    <name evidence="5" type="ORF">SAMN04489727_1967</name>
</gene>
<dbReference type="PROSITE" id="PS00892">
    <property type="entry name" value="HIT_1"/>
    <property type="match status" value="1"/>
</dbReference>
<name>A0A1H4JKP0_9PSEU</name>
<dbReference type="STRING" id="208445.SAMN04489727_1967"/>
<accession>A0A1H4JKP0</accession>
<dbReference type="Pfam" id="PF01230">
    <property type="entry name" value="HIT"/>
    <property type="match status" value="1"/>
</dbReference>
<dbReference type="OrthoDB" id="9784774at2"/>
<evidence type="ECO:0000313" key="5">
    <source>
        <dbReference type="EMBL" id="SEB46525.1"/>
    </source>
</evidence>
<evidence type="ECO:0000256" key="1">
    <source>
        <dbReference type="PIRSR" id="PIRSR601310-1"/>
    </source>
</evidence>
<dbReference type="InterPro" id="IPR001310">
    <property type="entry name" value="Histidine_triad_HIT"/>
</dbReference>
<protein>
    <submittedName>
        <fullName evidence="5">Histidine triad (HIT) family protein</fullName>
    </submittedName>
</protein>
<keyword evidence="6" id="KW-1185">Reference proteome</keyword>
<dbReference type="PROSITE" id="PS51084">
    <property type="entry name" value="HIT_2"/>
    <property type="match status" value="1"/>
</dbReference>
<feature type="active site" description="Tele-AMP-histidine intermediate" evidence="1">
    <location>
        <position position="102"/>
    </location>
</feature>
<feature type="short sequence motif" description="Histidine triad motif" evidence="2 3">
    <location>
        <begin position="100"/>
        <end position="104"/>
    </location>
</feature>
<reference evidence="6" key="1">
    <citation type="submission" date="2016-10" db="EMBL/GenBank/DDBJ databases">
        <authorList>
            <person name="Varghese N."/>
            <person name="Submissions S."/>
        </authorList>
    </citation>
    <scope>NUCLEOTIDE SEQUENCE [LARGE SCALE GENOMIC DNA]</scope>
    <source>
        <strain evidence="6">DSM 44544</strain>
    </source>
</reference>
<dbReference type="Proteomes" id="UP000199622">
    <property type="component" value="Unassembled WGS sequence"/>
</dbReference>
<dbReference type="EMBL" id="FNSO01000003">
    <property type="protein sequence ID" value="SEB46525.1"/>
    <property type="molecule type" value="Genomic_DNA"/>
</dbReference>
<dbReference type="RefSeq" id="WP_091305542.1">
    <property type="nucleotide sequence ID" value="NZ_FNSO01000003.1"/>
</dbReference>
<dbReference type="InterPro" id="IPR036265">
    <property type="entry name" value="HIT-like_sf"/>
</dbReference>
<evidence type="ECO:0000313" key="6">
    <source>
        <dbReference type="Proteomes" id="UP000199622"/>
    </source>
</evidence>
<dbReference type="PANTHER" id="PTHR46648">
    <property type="entry name" value="HIT FAMILY PROTEIN 1"/>
    <property type="match status" value="1"/>
</dbReference>
<evidence type="ECO:0000259" key="4">
    <source>
        <dbReference type="PROSITE" id="PS51084"/>
    </source>
</evidence>
<evidence type="ECO:0000256" key="3">
    <source>
        <dbReference type="PROSITE-ProRule" id="PRU00464"/>
    </source>
</evidence>
<dbReference type="InterPro" id="IPR019808">
    <property type="entry name" value="Histidine_triad_CS"/>
</dbReference>
<dbReference type="Gene3D" id="3.30.428.10">
    <property type="entry name" value="HIT-like"/>
    <property type="match status" value="1"/>
</dbReference>
<dbReference type="AlphaFoldDB" id="A0A1H4JKP0"/>
<dbReference type="PANTHER" id="PTHR46648:SF1">
    <property type="entry name" value="ADENOSINE 5'-MONOPHOSPHORAMIDASE HNT1"/>
    <property type="match status" value="1"/>
</dbReference>
<dbReference type="InterPro" id="IPR011146">
    <property type="entry name" value="HIT-like"/>
</dbReference>
<organism evidence="5 6">
    <name type="scientific">Amycolatopsis tolypomycina</name>
    <dbReference type="NCBI Taxonomy" id="208445"/>
    <lineage>
        <taxon>Bacteria</taxon>
        <taxon>Bacillati</taxon>
        <taxon>Actinomycetota</taxon>
        <taxon>Actinomycetes</taxon>
        <taxon>Pseudonocardiales</taxon>
        <taxon>Pseudonocardiaceae</taxon>
        <taxon>Amycolatopsis</taxon>
    </lineage>
</organism>
<sequence length="144" mass="15570">MTHPPCVFCDLLAAGQATWVAREPEAAAFFPLPDSALAPGHTLVVPRRHVVGVLDADPQTLAATVRLVQRVGQAMTHALEATGVVVLNASGPHSGQSVPHLHFHVVPRWPDDQAHLWPADRSRHHVNGDAHHLLAAALRHDQPR</sequence>
<dbReference type="GO" id="GO:0003824">
    <property type="term" value="F:catalytic activity"/>
    <property type="evidence" value="ECO:0007669"/>
    <property type="project" value="InterPro"/>
</dbReference>
<evidence type="ECO:0000256" key="2">
    <source>
        <dbReference type="PIRSR" id="PIRSR601310-3"/>
    </source>
</evidence>
<proteinExistence type="predicted"/>
<dbReference type="SUPFAM" id="SSF54197">
    <property type="entry name" value="HIT-like"/>
    <property type="match status" value="1"/>
</dbReference>
<dbReference type="GO" id="GO:0009117">
    <property type="term" value="P:nucleotide metabolic process"/>
    <property type="evidence" value="ECO:0007669"/>
    <property type="project" value="TreeGrafter"/>
</dbReference>